<evidence type="ECO:0000313" key="5">
    <source>
        <dbReference type="Proteomes" id="UP000078542"/>
    </source>
</evidence>
<dbReference type="Pfam" id="PF25390">
    <property type="entry name" value="WD40_RLD"/>
    <property type="match status" value="1"/>
</dbReference>
<dbReference type="Gene3D" id="2.130.10.30">
    <property type="entry name" value="Regulator of chromosome condensation 1/beta-lactamase-inhibitor protein II"/>
    <property type="match status" value="1"/>
</dbReference>
<evidence type="ECO:0000256" key="2">
    <source>
        <dbReference type="PROSITE-ProRule" id="PRU00235"/>
    </source>
</evidence>
<dbReference type="STRING" id="456900.A0A195CLA3"/>
<dbReference type="PANTHER" id="PTHR22870">
    <property type="entry name" value="REGULATOR OF CHROMOSOME CONDENSATION"/>
    <property type="match status" value="1"/>
</dbReference>
<evidence type="ECO:0000259" key="3">
    <source>
        <dbReference type="Pfam" id="PF25390"/>
    </source>
</evidence>
<sequence length="240" mass="26336">MGLRHTAVVTVNHELYVCGSNNRGQLGLINSDTMKPYVLLGVFTKVAERTMQGNVENVTCGQYHTVVLTKNQTYNIYVFGDNKHGQLGFFPKTSSEIRILQPLCIPLSNIQHNAPIQIHTGWSHINILNNGTIYSWGRNDYGQLGRSVLQPQNGISTEEKLQCIEQIPKIVQLSVGSEHNIALTDNGIVLCWGWNEHGNCGNGKTENVLRPEFLPVSSNSVAVLVGAGAGHSFTVIKNTS</sequence>
<dbReference type="PRINTS" id="PR00633">
    <property type="entry name" value="RCCNDNSATION"/>
</dbReference>
<dbReference type="InterPro" id="IPR009091">
    <property type="entry name" value="RCC1/BLIP-II"/>
</dbReference>
<evidence type="ECO:0000256" key="1">
    <source>
        <dbReference type="ARBA" id="ARBA00022737"/>
    </source>
</evidence>
<dbReference type="InterPro" id="IPR051210">
    <property type="entry name" value="Ub_ligase/GEF_domain"/>
</dbReference>
<feature type="domain" description="RCC1-like" evidence="3">
    <location>
        <begin position="1"/>
        <end position="233"/>
    </location>
</feature>
<dbReference type="PROSITE" id="PS00626">
    <property type="entry name" value="RCC1_2"/>
    <property type="match status" value="1"/>
</dbReference>
<dbReference type="PROSITE" id="PS50012">
    <property type="entry name" value="RCC1_3"/>
    <property type="match status" value="4"/>
</dbReference>
<dbReference type="SUPFAM" id="SSF50985">
    <property type="entry name" value="RCC1/BLIP-II"/>
    <property type="match status" value="1"/>
</dbReference>
<proteinExistence type="predicted"/>
<feature type="repeat" description="RCC1" evidence="2">
    <location>
        <begin position="74"/>
        <end position="131"/>
    </location>
</feature>
<reference evidence="4 5" key="1">
    <citation type="submission" date="2016-03" db="EMBL/GenBank/DDBJ databases">
        <title>Cyphomyrmex costatus WGS genome.</title>
        <authorList>
            <person name="Nygaard S."/>
            <person name="Hu H."/>
            <person name="Boomsma J."/>
            <person name="Zhang G."/>
        </authorList>
    </citation>
    <scope>NUCLEOTIDE SEQUENCE [LARGE SCALE GENOMIC DNA]</scope>
    <source>
        <strain evidence="4">MS0001</strain>
        <tissue evidence="4">Whole body</tissue>
    </source>
</reference>
<organism evidence="4 5">
    <name type="scientific">Cyphomyrmex costatus</name>
    <dbReference type="NCBI Taxonomy" id="456900"/>
    <lineage>
        <taxon>Eukaryota</taxon>
        <taxon>Metazoa</taxon>
        <taxon>Ecdysozoa</taxon>
        <taxon>Arthropoda</taxon>
        <taxon>Hexapoda</taxon>
        <taxon>Insecta</taxon>
        <taxon>Pterygota</taxon>
        <taxon>Neoptera</taxon>
        <taxon>Endopterygota</taxon>
        <taxon>Hymenoptera</taxon>
        <taxon>Apocrita</taxon>
        <taxon>Aculeata</taxon>
        <taxon>Formicoidea</taxon>
        <taxon>Formicidae</taxon>
        <taxon>Myrmicinae</taxon>
        <taxon>Cyphomyrmex</taxon>
    </lineage>
</organism>
<dbReference type="Proteomes" id="UP000078542">
    <property type="component" value="Unassembled WGS sequence"/>
</dbReference>
<keyword evidence="1" id="KW-0677">Repeat</keyword>
<name>A0A195CLA3_9HYME</name>
<dbReference type="EMBL" id="KQ977600">
    <property type="protein sequence ID" value="KYN01495.1"/>
    <property type="molecule type" value="Genomic_DNA"/>
</dbReference>
<keyword evidence="5" id="KW-1185">Reference proteome</keyword>
<dbReference type="InterPro" id="IPR000408">
    <property type="entry name" value="Reg_chr_condens"/>
</dbReference>
<feature type="repeat" description="RCC1" evidence="2">
    <location>
        <begin position="13"/>
        <end position="71"/>
    </location>
</feature>
<dbReference type="PANTHER" id="PTHR22870:SF466">
    <property type="entry name" value="ANKYRIN REPEAT-CONTAINING PROTEIN"/>
    <property type="match status" value="1"/>
</dbReference>
<accession>A0A195CLA3</accession>
<gene>
    <name evidence="4" type="ORF">ALC62_07677</name>
</gene>
<dbReference type="InterPro" id="IPR058923">
    <property type="entry name" value="RCC1-like_dom"/>
</dbReference>
<feature type="repeat" description="RCC1" evidence="2">
    <location>
        <begin position="131"/>
        <end position="186"/>
    </location>
</feature>
<dbReference type="AlphaFoldDB" id="A0A195CLA3"/>
<feature type="repeat" description="RCC1" evidence="2">
    <location>
        <begin position="187"/>
        <end position="238"/>
    </location>
</feature>
<protein>
    <submittedName>
        <fullName evidence="4">Secretion-regulating guanine nucleotide exchange factor</fullName>
    </submittedName>
</protein>
<evidence type="ECO:0000313" key="4">
    <source>
        <dbReference type="EMBL" id="KYN01495.1"/>
    </source>
</evidence>